<feature type="region of interest" description="Disordered" evidence="1">
    <location>
        <begin position="145"/>
        <end position="192"/>
    </location>
</feature>
<feature type="transmembrane region" description="Helical" evidence="2">
    <location>
        <begin position="95"/>
        <end position="111"/>
    </location>
</feature>
<protein>
    <submittedName>
        <fullName evidence="3">Uncharacterized protein</fullName>
    </submittedName>
</protein>
<feature type="transmembrane region" description="Helical" evidence="2">
    <location>
        <begin position="117"/>
        <end position="140"/>
    </location>
</feature>
<reference evidence="3" key="1">
    <citation type="journal article" date="2014" name="Int. J. Syst. Evol. Microbiol.">
        <title>Complete genome sequence of Corynebacterium casei LMG S-19264T (=DSM 44701T), isolated from a smear-ripened cheese.</title>
        <authorList>
            <consortium name="US DOE Joint Genome Institute (JGI-PGF)"/>
            <person name="Walter F."/>
            <person name="Albersmeier A."/>
            <person name="Kalinowski J."/>
            <person name="Ruckert C."/>
        </authorList>
    </citation>
    <scope>NUCLEOTIDE SEQUENCE</scope>
    <source>
        <strain evidence="3">JCM 4518</strain>
    </source>
</reference>
<organism evidence="3 4">
    <name type="scientific">Streptomyces termitum</name>
    <dbReference type="NCBI Taxonomy" id="67368"/>
    <lineage>
        <taxon>Bacteria</taxon>
        <taxon>Bacillati</taxon>
        <taxon>Actinomycetota</taxon>
        <taxon>Actinomycetes</taxon>
        <taxon>Kitasatosporales</taxon>
        <taxon>Streptomycetaceae</taxon>
        <taxon>Streptomyces</taxon>
    </lineage>
</organism>
<feature type="compositionally biased region" description="Low complexity" evidence="1">
    <location>
        <begin position="161"/>
        <end position="179"/>
    </location>
</feature>
<dbReference type="AlphaFoldDB" id="A0A918T3W4"/>
<accession>A0A918T3W4</accession>
<reference evidence="3" key="2">
    <citation type="submission" date="2020-09" db="EMBL/GenBank/DDBJ databases">
        <authorList>
            <person name="Sun Q."/>
            <person name="Ohkuma M."/>
        </authorList>
    </citation>
    <scope>NUCLEOTIDE SEQUENCE</scope>
    <source>
        <strain evidence="3">JCM 4518</strain>
    </source>
</reference>
<gene>
    <name evidence="3" type="ORF">GCM10010305_34560</name>
</gene>
<keyword evidence="2" id="KW-0812">Transmembrane</keyword>
<feature type="compositionally biased region" description="Pro residues" evidence="1">
    <location>
        <begin position="148"/>
        <end position="160"/>
    </location>
</feature>
<evidence type="ECO:0000256" key="1">
    <source>
        <dbReference type="SAM" id="MobiDB-lite"/>
    </source>
</evidence>
<evidence type="ECO:0000313" key="4">
    <source>
        <dbReference type="Proteomes" id="UP000644020"/>
    </source>
</evidence>
<dbReference type="Proteomes" id="UP000644020">
    <property type="component" value="Unassembled WGS sequence"/>
</dbReference>
<proteinExistence type="predicted"/>
<feature type="transmembrane region" description="Helical" evidence="2">
    <location>
        <begin position="64"/>
        <end position="83"/>
    </location>
</feature>
<sequence length="192" mass="19451">MRIVLVMAHRPHTPALPRLAKAVPVSLLAVGAAHVILSDTLGLGLVAEASTALGSPTGYSSDQAFTTALMNTVLVLPIVLWIGMRVTGERRTGPMLLIGTATWLVVVWRGIDTITDTLGGILPLDSLALAVAVIALSSLVRRRSPAPASAPAPVSAPAPAPVSGAAPSAPADPSASSAPIRPENVSETTPAS</sequence>
<keyword evidence="4" id="KW-1185">Reference proteome</keyword>
<keyword evidence="2" id="KW-1133">Transmembrane helix</keyword>
<keyword evidence="2" id="KW-0472">Membrane</keyword>
<name>A0A918T3W4_9ACTN</name>
<comment type="caution">
    <text evidence="3">The sequence shown here is derived from an EMBL/GenBank/DDBJ whole genome shotgun (WGS) entry which is preliminary data.</text>
</comment>
<dbReference type="EMBL" id="BMUL01000008">
    <property type="protein sequence ID" value="GHA88024.1"/>
    <property type="molecule type" value="Genomic_DNA"/>
</dbReference>
<evidence type="ECO:0000313" key="3">
    <source>
        <dbReference type="EMBL" id="GHA88024.1"/>
    </source>
</evidence>
<evidence type="ECO:0000256" key="2">
    <source>
        <dbReference type="SAM" id="Phobius"/>
    </source>
</evidence>